<dbReference type="Gene3D" id="2.60.40.10">
    <property type="entry name" value="Immunoglobulins"/>
    <property type="match status" value="10"/>
</dbReference>
<dbReference type="InterPro" id="IPR036116">
    <property type="entry name" value="FN3_sf"/>
</dbReference>
<feature type="chain" id="PRO_5047335490" evidence="2">
    <location>
        <begin position="27"/>
        <end position="3221"/>
    </location>
</feature>
<reference evidence="4" key="1">
    <citation type="submission" date="2023-07" db="EMBL/GenBank/DDBJ databases">
        <authorList>
            <person name="Kim M.K."/>
        </authorList>
    </citation>
    <scope>NUCLEOTIDE SEQUENCE</scope>
    <source>
        <strain evidence="4">ASUV-10-1</strain>
    </source>
</reference>
<dbReference type="SMART" id="SM00429">
    <property type="entry name" value="IPT"/>
    <property type="match status" value="3"/>
</dbReference>
<comment type="caution">
    <text evidence="4">The sequence shown here is derived from an EMBL/GenBank/DDBJ whole genome shotgun (WGS) entry which is preliminary data.</text>
</comment>
<feature type="signal peptide" evidence="2">
    <location>
        <begin position="1"/>
        <end position="26"/>
    </location>
</feature>
<feature type="domain" description="IPT/TIG" evidence="3">
    <location>
        <begin position="150"/>
        <end position="229"/>
    </location>
</feature>
<dbReference type="NCBIfam" id="TIGR04183">
    <property type="entry name" value="Por_Secre_tail"/>
    <property type="match status" value="1"/>
</dbReference>
<dbReference type="Pfam" id="PF24595">
    <property type="entry name" value="DUF7619"/>
    <property type="match status" value="1"/>
</dbReference>
<dbReference type="InterPro" id="IPR055353">
    <property type="entry name" value="DUF7619"/>
</dbReference>
<feature type="region of interest" description="Disordered" evidence="1">
    <location>
        <begin position="33"/>
        <end position="75"/>
    </location>
</feature>
<dbReference type="InterPro" id="IPR002909">
    <property type="entry name" value="IPT_dom"/>
</dbReference>
<feature type="domain" description="IPT/TIG" evidence="3">
    <location>
        <begin position="231"/>
        <end position="311"/>
    </location>
</feature>
<dbReference type="CDD" id="cd00102">
    <property type="entry name" value="IPT"/>
    <property type="match status" value="3"/>
</dbReference>
<dbReference type="RefSeq" id="WP_305008246.1">
    <property type="nucleotide sequence ID" value="NZ_JAUQSY010000014.1"/>
</dbReference>
<dbReference type="InterPro" id="IPR011635">
    <property type="entry name" value="CARDB"/>
</dbReference>
<dbReference type="InterPro" id="IPR013783">
    <property type="entry name" value="Ig-like_fold"/>
</dbReference>
<keyword evidence="2" id="KW-0732">Signal</keyword>
<dbReference type="SUPFAM" id="SSF49299">
    <property type="entry name" value="PKD domain"/>
    <property type="match status" value="1"/>
</dbReference>
<evidence type="ECO:0000256" key="2">
    <source>
        <dbReference type="SAM" id="SignalP"/>
    </source>
</evidence>
<proteinExistence type="predicted"/>
<keyword evidence="5" id="KW-1185">Reference proteome</keyword>
<dbReference type="Gene3D" id="2.60.120.380">
    <property type="match status" value="1"/>
</dbReference>
<feature type="compositionally biased region" description="Gly residues" evidence="1">
    <location>
        <begin position="33"/>
        <end position="61"/>
    </location>
</feature>
<dbReference type="Pfam" id="PF07705">
    <property type="entry name" value="CARDB"/>
    <property type="match status" value="3"/>
</dbReference>
<dbReference type="InterPro" id="IPR035986">
    <property type="entry name" value="PKD_dom_sf"/>
</dbReference>
<dbReference type="Pfam" id="PF01833">
    <property type="entry name" value="TIG"/>
    <property type="match status" value="3"/>
</dbReference>
<dbReference type="EMBL" id="JAUQSY010000014">
    <property type="protein sequence ID" value="MDO7876857.1"/>
    <property type="molecule type" value="Genomic_DNA"/>
</dbReference>
<gene>
    <name evidence="4" type="ORF">Q5H93_19080</name>
</gene>
<dbReference type="SUPFAM" id="SSF49265">
    <property type="entry name" value="Fibronectin type III"/>
    <property type="match status" value="1"/>
</dbReference>
<sequence length="3221" mass="334040">MKHLFDFARRLGLLVILISFALSAVAQLPGNGGSTGGPPGGNGSGGTGTPGGPGNGGTTGGPPGPNATMPSISGFTPASGPIGTVVTVTGSNLTGATAVAINGVNAPVFTVGSATQLTVTVPTGATTGQIAVTTASGTALSTNSFVVLVPPTISSFTPTSGAVGTSVTLTGTGFTGATAVAFNGTAATTFTVVSATSITATVPASASTGPLTVTTPSGTGTSASSFTVLTAPTISSFTPTSGPAGTSVTLTGTNLGGATSVTFGGVAATGSITGNTATSLTVAAPAGAPTGPICVTTAQGTGCSASNYTFPLIITTGAVSPTSFCAGATITVPFTTSMAGYGPGNAFQLQLSDASGVFSSGNPLFGTLISSGSAGGTLSGTVPNTIAGGTGYRVRVVASDPATVGTANATDLTINTTPVSQAGGPASVPYGSTIALTLTPTYAGATYAWSGPLGFSSNLQNPTVPSNTNVGVNRYTCLVTLGGCSFSSFVDVTVQAATAPLLSLTAFAGPLCPATAFAMTFNVAGVGFAAGNTITAQLSDASGSFASPMAIGTVAFSGLGNGTISGTLPAATAGTSGYRIRLVGSNPAATSNTNGSDLTVTAPPAVTLAALAPVCINSAAFTLTGGSPAGGTYRVDGTVAGSFNPAAAGVGTYTITYTYTAGTSCSATATRTLEVRALPTVTLAAQAPRCYQAAAFTLTGGSPAGGTYSGPGVSSGQFNATTAGVGTHTITYTYADGAGCSSTATQPLPVLPLPTFSASATSTCTGQPVTLTVSNAGPGASYLWSPGGETTASISPAPTVATTYSVVVTNAAGCTYPFSQAVSINPATAAPGVVSQMQPIDGSNGLSLPITFTWSPGGNTSTYDLYVWPASGTQPATPTASGLTNLQYTFNGSIPYGAQYRWRVVARNACFATPGPVFAFGLRELPDLRVSFIQNPDTVYAGQTMQMSWNVTNTGLGSTLAQQWRDDVWLSQDSVFNTDTAIRVGDWGNTTFLQPNGTYITNATFTVPYSQAGYYYVFVRANANGQLLETDYLNNRRRSPKRTLMIVPQTPDFSLENFVSPPDPSVGYTDVQLRYRVYNRGPVTVTVPRFDEFFISPDTILNISQNTGRLSLGPNAISLSRQRVTDTLATNEFYDRIVSVRIPHTEFGTRYFYAYTDTDNVVFETASTNNVNSPEPVQIILRPPADLQPIALTAPSNALAGNSFTVTWDVKNGGLNAPVPEERYWSDQFWLCPSATFDPGTAIAVGSTSVFGGDTLAVNHHYRRTVTLNIPNGISGNYYVYGYADYVSGSTRGNVFEYNFENNNLRRSAQPVAVGLTYADLQPTAFTGPADVDAFQTFTVNYTVRNNSGAVGAAGGTWTDAIYLVTPGGGPNCLLLGTATRIGPLAVGASYSGSMTLTIPRSVTPGNYELLLHTDSGNSVYEFNFENNNERRHAFTYHYSDDLRLTVLSTTGTAFSGQTIGLSWSVDNQGAFRTLATGWQDQFFLSTDATLDNSDLLLSGVTRNGDLAVGSSYNGTVTVRLPHGLQGNFFVIGKAGVPDGRGYCNSNVSSVLVDTNPGNNFRSTALPITLTPPADLLPTTYTLPTDVVAGQQVTVPFTIRNQGVGATLEGDWDDAIYLSTSPSVNGAIRIGTYRHAGTLGAGASYSVALPVTIPAYLSGNYYIFLVADQSGVNGYYPTQLWGGAIQYGTVYEHQQELNNVVQGNILIRVPEPADLVVTSVTLPANRVLGQTMTVHYQVRNQGINPAVGQLKDGLYLSQDATMDGAVDQLFASRTQNVAIAPSQTINGVVRSRLQGILPGNYHGLMATNLFNDIYEGPVSSPAANNNITDAGNLLSLGVNTLPLRTPTSFPLMADSIVYYRVTPGANKDMVLTLTSTQSLGQNEMYVAYNRVPTAADYDFIYLNQVSTSQEILVPTTGAGPYYVLVKTPYAYPSLQTATLYADTLGFQVRSIAANRVGQGRVTTQVLGAGFRRTPATRFFLTKGLDPTIRAEAQVLRFRNSTEVTLRWRLDTLSVGVYNVVAANGAVRVQLTDGLTVETARPLDVDFATIIPQTIRAGANGNWTYFLQNNSNLDVPYWEFQYDLPPGLNPVITHTPNVRKKSDFTNAAASATPRNRLDDGLTEVLPFIAQDLRPGEIIQVNLRLTANLAVNQFLPVVWNQAALTEEWYTRQTLDHIARYRAAVLAAPAQYPAGVASLAASASAWTDSLTRYYTRLGLVDTTWLRLNPQTGYTARSVDIAIPGGMCGTTGVTECVRPFRPNPFDGNTYPPALVGCADSIVFTYKGRGLSCTLVVGSADPNLIVGPNGVGTRKMVGVQTPLNYQVQFENDPALATAPAQVVRVTVPLGPASDPRTFRLGSFGWDTLTFQVPANSSTYSATLDMPDSLGYDVRVLGTVDVVGRQLIWRLETIDPATGVAPLDPNKGFLALNDSTGRGQGFLNYIIQGSATAATGDTLAAQASIVFDVNPPIATNRWVNILDAGVPVSQVNTLPATQPGNVVSLTWTASDDAGGSGLRAFDIYASQDGGAFTRVAQDVPGLSYTFTGLPNTHYDFFTLAVDSTDNREALKTVAEAGITLGSVLPDLVVSALQTLPGGSYRNVTITGTLHLSADLLVTGTLTVQSGGVLSTLAPGGAACAAITGAGNFVLAAGGTLRICDAAGISASGATGSIQLSGTRSFSDDATYVYDGLAPQQTGAGLPDTVRNLRNVSQPLTLTQPVAVAQVLEVNANFSTNSQALTLLSSAAGTALVAYNGTTNPTMTGPATVQRWIDPSQNAGAGYRHYSSPVLNAPFADLQTPGFVPTLTTSYNTSATPGNVTPFPTVFGYDEARIPGSVATGFSAFDKGWEVPTTSTLTLGRGYTVNIPASEKVDFVGALNNAPVSLPLSFTPSAEAGWHLVGNPFAAPLDWSLVTRPAGLDAALYVFGSTGQYTGQYRSYVNGVGLGSPVVPSGQGFFVRASAPATLILNNSHRIREFRTTDPAFQRSTADLRPQLHLSLRGSTGPADDAYLYAEVGASPAVESAFDAVKLANPSGLNLGSLVGNEALAINGLAPAQLAATTSIPLQVGVPAVGAYTLTAAGLLNWPATTAVELYDALTGQRTDLRQQPAYAFTVSAATLNSATGRFWLNLAPAAPLGTAPAFSAATVQLFPNPAHQQVRVLLPATAGSATVQAELLNSLGQRVTQTAVALQPAGTSFLLPLDGLAAGVYTLRLHAGATIVTKRLVVE</sequence>
<dbReference type="SUPFAM" id="SSF81296">
    <property type="entry name" value="E set domains"/>
    <property type="match status" value="3"/>
</dbReference>
<organism evidence="4 5">
    <name type="scientific">Hymenobacter aranciens</name>
    <dbReference type="NCBI Taxonomy" id="3063996"/>
    <lineage>
        <taxon>Bacteria</taxon>
        <taxon>Pseudomonadati</taxon>
        <taxon>Bacteroidota</taxon>
        <taxon>Cytophagia</taxon>
        <taxon>Cytophagales</taxon>
        <taxon>Hymenobacteraceae</taxon>
        <taxon>Hymenobacter</taxon>
    </lineage>
</organism>
<feature type="domain" description="IPT/TIG" evidence="3">
    <location>
        <begin position="69"/>
        <end position="148"/>
    </location>
</feature>
<dbReference type="Proteomes" id="UP001176429">
    <property type="component" value="Unassembled WGS sequence"/>
</dbReference>
<evidence type="ECO:0000313" key="5">
    <source>
        <dbReference type="Proteomes" id="UP001176429"/>
    </source>
</evidence>
<evidence type="ECO:0000259" key="3">
    <source>
        <dbReference type="SMART" id="SM00429"/>
    </source>
</evidence>
<evidence type="ECO:0000313" key="4">
    <source>
        <dbReference type="EMBL" id="MDO7876857.1"/>
    </source>
</evidence>
<accession>A0ABT9BF44</accession>
<name>A0ABT9BF44_9BACT</name>
<dbReference type="InterPro" id="IPR014756">
    <property type="entry name" value="Ig_E-set"/>
</dbReference>
<evidence type="ECO:0000256" key="1">
    <source>
        <dbReference type="SAM" id="MobiDB-lite"/>
    </source>
</evidence>
<protein>
    <submittedName>
        <fullName evidence="4">CARDB domain-containing protein</fullName>
    </submittedName>
</protein>
<dbReference type="InterPro" id="IPR026444">
    <property type="entry name" value="Secre_tail"/>
</dbReference>